<protein>
    <submittedName>
        <fullName evidence="8">Lipopolysaccharide biosynthesis protein</fullName>
    </submittedName>
</protein>
<evidence type="ECO:0000256" key="6">
    <source>
        <dbReference type="ARBA" id="ARBA00023136"/>
    </source>
</evidence>
<organism evidence="8 9">
    <name type="scientific">Halobacillus salinarum</name>
    <dbReference type="NCBI Taxonomy" id="2932257"/>
    <lineage>
        <taxon>Bacteria</taxon>
        <taxon>Bacillati</taxon>
        <taxon>Bacillota</taxon>
        <taxon>Bacilli</taxon>
        <taxon>Bacillales</taxon>
        <taxon>Bacillaceae</taxon>
        <taxon>Halobacillus</taxon>
    </lineage>
</organism>
<comment type="similarity">
    <text evidence="2">Belongs to the polysaccharide synthase family.</text>
</comment>
<evidence type="ECO:0000313" key="8">
    <source>
        <dbReference type="EMBL" id="UOQ45392.1"/>
    </source>
</evidence>
<dbReference type="PANTHER" id="PTHR30250">
    <property type="entry name" value="PST FAMILY PREDICTED COLANIC ACID TRANSPORTER"/>
    <property type="match status" value="1"/>
</dbReference>
<dbReference type="Proteomes" id="UP000831787">
    <property type="component" value="Chromosome"/>
</dbReference>
<feature type="transmembrane region" description="Helical" evidence="7">
    <location>
        <begin position="421"/>
        <end position="441"/>
    </location>
</feature>
<keyword evidence="4 7" id="KW-0812">Transmembrane</keyword>
<evidence type="ECO:0000256" key="4">
    <source>
        <dbReference type="ARBA" id="ARBA00022692"/>
    </source>
</evidence>
<feature type="transmembrane region" description="Helical" evidence="7">
    <location>
        <begin position="54"/>
        <end position="78"/>
    </location>
</feature>
<evidence type="ECO:0000256" key="5">
    <source>
        <dbReference type="ARBA" id="ARBA00022989"/>
    </source>
</evidence>
<dbReference type="PANTHER" id="PTHR30250:SF10">
    <property type="entry name" value="LIPOPOLYSACCHARIDE BIOSYNTHESIS PROTEIN WZXC"/>
    <property type="match status" value="1"/>
</dbReference>
<sequence length="506" mass="56222">MKIKKEENIKQNSGNKKTVSGLVWMFSGSSVQIFLQFLVNIFLARLLTPSEFGIAGMATIVISFSTIVSMVGVGQALIQRKVLNDAHINTAFTISIVINTILAVGIFFFSNSIATFFDTPKLGNVLEILSVTFVIQGVSTVAESLLQRKLEFKLIAKIQMASFLVYGFSGLLLAAFSYGYWSLVLASVLQITFKSLISIIKQPHSKKIKINISALKELLYFGGGLSLAKLSNQIALQGDNLIVGRFLGAGALGLYGRAYQLMVMPANLFGQVLNKVLFPSMSKLQSDNDRLKGIYEKGISVISILVLPLTVVFIVLAKEIILVLFGEKWVSLEGPFIVLSMGMLFRSSYKISDSLAKAKGAVYKRAWRQIIYATCIIFGAYIGSHWGILGVSIGVLIALKINYFMMAHLCIKIVKYKWRSFLLAHLPSVVLSTLVYVEINIMTDLFREHFSSILTLVFSLIVTLIWYLFILILNPLGMFSLYKDTAIQFLSVFNKQTKRLNLSKVK</sequence>
<feature type="transmembrane region" description="Helical" evidence="7">
    <location>
        <begin position="388"/>
        <end position="409"/>
    </location>
</feature>
<feature type="transmembrane region" description="Helical" evidence="7">
    <location>
        <begin position="154"/>
        <end position="174"/>
    </location>
</feature>
<comment type="subcellular location">
    <subcellularLocation>
        <location evidence="1">Cell membrane</location>
        <topology evidence="1">Multi-pass membrane protein</topology>
    </subcellularLocation>
</comment>
<feature type="transmembrane region" description="Helical" evidence="7">
    <location>
        <begin position="366"/>
        <end position="382"/>
    </location>
</feature>
<evidence type="ECO:0000256" key="3">
    <source>
        <dbReference type="ARBA" id="ARBA00022475"/>
    </source>
</evidence>
<evidence type="ECO:0000313" key="9">
    <source>
        <dbReference type="Proteomes" id="UP000831787"/>
    </source>
</evidence>
<dbReference type="RefSeq" id="WP_244712081.1">
    <property type="nucleotide sequence ID" value="NZ_CP095073.1"/>
</dbReference>
<evidence type="ECO:0000256" key="7">
    <source>
        <dbReference type="SAM" id="Phobius"/>
    </source>
</evidence>
<dbReference type="InterPro" id="IPR050833">
    <property type="entry name" value="Poly_Biosynth_Transport"/>
</dbReference>
<feature type="transmembrane region" description="Helical" evidence="7">
    <location>
        <begin position="258"/>
        <end position="278"/>
    </location>
</feature>
<keyword evidence="9" id="KW-1185">Reference proteome</keyword>
<keyword evidence="5 7" id="KW-1133">Transmembrane helix</keyword>
<feature type="transmembrane region" description="Helical" evidence="7">
    <location>
        <begin position="90"/>
        <end position="110"/>
    </location>
</feature>
<feature type="transmembrane region" description="Helical" evidence="7">
    <location>
        <begin position="329"/>
        <end position="345"/>
    </location>
</feature>
<feature type="transmembrane region" description="Helical" evidence="7">
    <location>
        <begin position="21"/>
        <end position="42"/>
    </location>
</feature>
<keyword evidence="6 7" id="KW-0472">Membrane</keyword>
<evidence type="ECO:0000256" key="1">
    <source>
        <dbReference type="ARBA" id="ARBA00004651"/>
    </source>
</evidence>
<evidence type="ECO:0000256" key="2">
    <source>
        <dbReference type="ARBA" id="ARBA00007430"/>
    </source>
</evidence>
<keyword evidence="3" id="KW-1003">Cell membrane</keyword>
<proteinExistence type="inferred from homology"/>
<name>A0ABY4EP53_9BACI</name>
<feature type="transmembrane region" description="Helical" evidence="7">
    <location>
        <begin position="453"/>
        <end position="473"/>
    </location>
</feature>
<accession>A0ABY4EP53</accession>
<dbReference type="CDD" id="cd13127">
    <property type="entry name" value="MATE_tuaB_like"/>
    <property type="match status" value="1"/>
</dbReference>
<gene>
    <name evidence="8" type="ORF">MUN89_05445</name>
</gene>
<dbReference type="EMBL" id="CP095073">
    <property type="protein sequence ID" value="UOQ45392.1"/>
    <property type="molecule type" value="Genomic_DNA"/>
</dbReference>
<feature type="transmembrane region" description="Helical" evidence="7">
    <location>
        <begin position="299"/>
        <end position="317"/>
    </location>
</feature>
<feature type="transmembrane region" description="Helical" evidence="7">
    <location>
        <begin position="122"/>
        <end position="142"/>
    </location>
</feature>
<dbReference type="Pfam" id="PF13440">
    <property type="entry name" value="Polysacc_synt_3"/>
    <property type="match status" value="1"/>
</dbReference>
<reference evidence="8 9" key="1">
    <citation type="submission" date="2022-04" db="EMBL/GenBank/DDBJ databases">
        <title>Halobacillus sp. isolated from saltern.</title>
        <authorList>
            <person name="Won M."/>
            <person name="Lee C.-M."/>
            <person name="Woen H.-Y."/>
            <person name="Kwon S.-W."/>
        </authorList>
    </citation>
    <scope>NUCLEOTIDE SEQUENCE [LARGE SCALE GENOMIC DNA]</scope>
    <source>
        <strain evidence="8 9">SSBR10-3</strain>
    </source>
</reference>